<dbReference type="Gene3D" id="3.30.70.1320">
    <property type="entry name" value="Multidrug efflux transporter AcrB pore domain like"/>
    <property type="match status" value="1"/>
</dbReference>
<dbReference type="Gene3D" id="3.30.70.1430">
    <property type="entry name" value="Multidrug efflux transporter AcrB pore domain"/>
    <property type="match status" value="2"/>
</dbReference>
<feature type="transmembrane region" description="Helical" evidence="2">
    <location>
        <begin position="434"/>
        <end position="454"/>
    </location>
</feature>
<organism evidence="3 4">
    <name type="scientific">Dethiosulfatarculus sandiegensis</name>
    <dbReference type="NCBI Taxonomy" id="1429043"/>
    <lineage>
        <taxon>Bacteria</taxon>
        <taxon>Pseudomonadati</taxon>
        <taxon>Thermodesulfobacteriota</taxon>
        <taxon>Desulfarculia</taxon>
        <taxon>Desulfarculales</taxon>
        <taxon>Desulfarculaceae</taxon>
        <taxon>Dethiosulfatarculus</taxon>
    </lineage>
</organism>
<name>A0A0D2HXW9_9BACT</name>
<dbReference type="GO" id="GO:0005886">
    <property type="term" value="C:plasma membrane"/>
    <property type="evidence" value="ECO:0007669"/>
    <property type="project" value="TreeGrafter"/>
</dbReference>
<dbReference type="STRING" id="1429043.X474_05210"/>
<comment type="caution">
    <text evidence="3">The sequence shown here is derived from an EMBL/GenBank/DDBJ whole genome shotgun (WGS) entry which is preliminary data.</text>
</comment>
<dbReference type="PATRIC" id="fig|1429043.3.peg.1110"/>
<evidence type="ECO:0000313" key="3">
    <source>
        <dbReference type="EMBL" id="KIX15148.1"/>
    </source>
</evidence>
<evidence type="ECO:0000313" key="4">
    <source>
        <dbReference type="Proteomes" id="UP000032233"/>
    </source>
</evidence>
<dbReference type="PANTHER" id="PTHR32063:SF0">
    <property type="entry name" value="SWARMING MOTILITY PROTEIN SWRC"/>
    <property type="match status" value="1"/>
</dbReference>
<dbReference type="Gene3D" id="1.20.1640.10">
    <property type="entry name" value="Multidrug efflux transporter AcrB transmembrane domain"/>
    <property type="match status" value="2"/>
</dbReference>
<dbReference type="SUPFAM" id="SSF82714">
    <property type="entry name" value="Multidrug efflux transporter AcrB TolC docking domain, DN and DC subdomains"/>
    <property type="match status" value="2"/>
</dbReference>
<feature type="transmembrane region" description="Helical" evidence="2">
    <location>
        <begin position="336"/>
        <end position="356"/>
    </location>
</feature>
<dbReference type="InterPro" id="IPR027463">
    <property type="entry name" value="AcrB_DN_DC_subdom"/>
</dbReference>
<feature type="transmembrane region" description="Helical" evidence="2">
    <location>
        <begin position="1006"/>
        <end position="1034"/>
    </location>
</feature>
<dbReference type="AlphaFoldDB" id="A0A0D2HXW9"/>
<dbReference type="InterPro" id="IPR001036">
    <property type="entry name" value="Acrflvin-R"/>
</dbReference>
<reference evidence="3 4" key="1">
    <citation type="submission" date="2013-11" db="EMBL/GenBank/DDBJ databases">
        <title>Metagenomic analysis of a methanogenic consortium involved in long chain n-alkane degradation.</title>
        <authorList>
            <person name="Davidova I.A."/>
            <person name="Callaghan A.V."/>
            <person name="Wawrik B."/>
            <person name="Pruitt S."/>
            <person name="Marks C."/>
            <person name="Duncan K.E."/>
            <person name="Suflita J.M."/>
        </authorList>
    </citation>
    <scope>NUCLEOTIDE SEQUENCE [LARGE SCALE GENOMIC DNA]</scope>
    <source>
        <strain evidence="3 4">SPR</strain>
    </source>
</reference>
<dbReference type="PANTHER" id="PTHR32063">
    <property type="match status" value="1"/>
</dbReference>
<protein>
    <submittedName>
        <fullName evidence="3">Acriflavin resistance protein</fullName>
    </submittedName>
</protein>
<evidence type="ECO:0000256" key="1">
    <source>
        <dbReference type="SAM" id="Coils"/>
    </source>
</evidence>
<dbReference type="Proteomes" id="UP000032233">
    <property type="component" value="Unassembled WGS sequence"/>
</dbReference>
<dbReference type="InParanoid" id="A0A0D2HXW9"/>
<dbReference type="Gene3D" id="3.30.2090.10">
    <property type="entry name" value="Multidrug efflux transporter AcrB TolC docking domain, DN and DC subdomains"/>
    <property type="match status" value="2"/>
</dbReference>
<evidence type="ECO:0000256" key="2">
    <source>
        <dbReference type="SAM" id="Phobius"/>
    </source>
</evidence>
<gene>
    <name evidence="3" type="ORF">X474_05210</name>
</gene>
<sequence>MKLAAQSIKHPIAVSVGVILLLMFGILALLSVPVQLVPDVDRPMITVTTVWPGAAPQEIEREIVEQQEKQLKSLESLVRMTSESTTNRGRVILEFEVGTDTAEALLRVNNQMQRVKSYPPNAEKPVLVSANQDASAIAWMVVLATGPRAGEISRLRTFINEKVVPLVERVPGLAAVNLYGGQDREMQVEVDPKAVAAHKLTMRCIADRLVAENNDYSGGGIDEGKRRYQVRVKSRFEKPQDLEKVVLAYEDGAPVFLGDVGKARLGYAVKDSVTLNFGQPTMAMNAIRESGTNVLEVMAALKEAIKNVNQEVLSELDVKITQVYDVTEYINQAIALVRNNIFVGGSLAVMVLLIFLRSLGTTFIIAASLPISLIGTFMMMSLFGRNINVISLAGLAFASGMVLDAAIVVLENIFRLRQEGMTRKDASYKGTVQVWGAILASTTTTIAVFLPIIRIREEAGQLFADIAIAVSFSVLISLIVSITVIPTLASRLVGGGESNGDPAKKSSLSARFGGAVRRGIVAMARGLAGSVSARLAVVSIMTCLALATAWFLSPKAEYLPTGNRNFLLGVMVPPPGYNMAEYEKVGQEITARLKPHWGDDPLTLGGNEKEPAIKSFFFVGWGSMIFMGVASWDETNVRGLIPPLKMALAPVPGMIPIVNQTSLFERGTSQGRTIDLEITGPDLSRLVSLGGRFYGRIMGLLPGCQIRPIPGLELSRPELRFEPDRVRAAAVGLTARDVGFNLDVLCEGSKIDEVSRGGYNIDLKLMAAPDLVNRTQDLGSMQLNTPLGSLVTLESVAPPKLIGGPTQINHIERNRAVTLRIYPPEQMPLEEAMIRLEKNIVQPLLSSGQVRSPFDLKLSGTADDLTKTYEALKGNFFLAMAITFLLMSALFGSYLYPLVIMFTVPLAAAGGFLGLWIVNHALVYQPLDVLTMLGFIILIGIVVNNAILLVDQSIRGIREDGLSIKDAVAEAVRLRVRPIFMSTLTSVFGMMPLVLMPGAGSELYRGLGAVVVGGLIVSTLFTLIMMPALLSLVLDARQALAKLRGKPFKA</sequence>
<proteinExistence type="predicted"/>
<dbReference type="SUPFAM" id="SSF82693">
    <property type="entry name" value="Multidrug efflux transporter AcrB pore domain, PN1, PN2, PC1 and PC2 subdomains"/>
    <property type="match status" value="2"/>
</dbReference>
<feature type="transmembrane region" description="Helical" evidence="2">
    <location>
        <begin position="389"/>
        <end position="414"/>
    </location>
</feature>
<keyword evidence="2" id="KW-0472">Membrane</keyword>
<dbReference type="EMBL" id="AZAC01000004">
    <property type="protein sequence ID" value="KIX15148.1"/>
    <property type="molecule type" value="Genomic_DNA"/>
</dbReference>
<accession>A0A0D2HXW9</accession>
<keyword evidence="1" id="KW-0175">Coiled coil</keyword>
<feature type="coiled-coil region" evidence="1">
    <location>
        <begin position="57"/>
        <end position="84"/>
    </location>
</feature>
<dbReference type="SUPFAM" id="SSF82866">
    <property type="entry name" value="Multidrug efflux transporter AcrB transmembrane domain"/>
    <property type="match status" value="2"/>
</dbReference>
<dbReference type="GO" id="GO:0042910">
    <property type="term" value="F:xenobiotic transmembrane transporter activity"/>
    <property type="evidence" value="ECO:0007669"/>
    <property type="project" value="TreeGrafter"/>
</dbReference>
<feature type="transmembrane region" description="Helical" evidence="2">
    <location>
        <begin position="363"/>
        <end position="383"/>
    </location>
</feature>
<feature type="transmembrane region" description="Helical" evidence="2">
    <location>
        <begin position="930"/>
        <end position="950"/>
    </location>
</feature>
<dbReference type="Gene3D" id="3.30.70.1440">
    <property type="entry name" value="Multidrug efflux transporter AcrB pore domain"/>
    <property type="match status" value="1"/>
</dbReference>
<dbReference type="OrthoDB" id="9759330at2"/>
<feature type="transmembrane region" description="Helical" evidence="2">
    <location>
        <begin position="874"/>
        <end position="891"/>
    </location>
</feature>
<feature type="transmembrane region" description="Helical" evidence="2">
    <location>
        <begin position="979"/>
        <end position="1000"/>
    </location>
</feature>
<dbReference type="Pfam" id="PF00873">
    <property type="entry name" value="ACR_tran"/>
    <property type="match status" value="1"/>
</dbReference>
<feature type="transmembrane region" description="Helical" evidence="2">
    <location>
        <begin position="466"/>
        <end position="489"/>
    </location>
</feature>
<feature type="transmembrane region" description="Helical" evidence="2">
    <location>
        <begin position="12"/>
        <end position="34"/>
    </location>
</feature>
<feature type="transmembrane region" description="Helical" evidence="2">
    <location>
        <begin position="898"/>
        <end position="918"/>
    </location>
</feature>
<keyword evidence="4" id="KW-1185">Reference proteome</keyword>
<keyword evidence="2" id="KW-0812">Transmembrane</keyword>
<dbReference type="PRINTS" id="PR00702">
    <property type="entry name" value="ACRIFLAVINRP"/>
</dbReference>
<keyword evidence="2" id="KW-1133">Transmembrane helix</keyword>
<dbReference type="RefSeq" id="WP_044347104.1">
    <property type="nucleotide sequence ID" value="NZ_AZAC01000004.1"/>
</dbReference>
<feature type="transmembrane region" description="Helical" evidence="2">
    <location>
        <begin position="533"/>
        <end position="552"/>
    </location>
</feature>